<dbReference type="InterPro" id="IPR001509">
    <property type="entry name" value="Epimerase_deHydtase"/>
</dbReference>
<evidence type="ECO:0000313" key="4">
    <source>
        <dbReference type="EMBL" id="PHK98609.1"/>
    </source>
</evidence>
<proteinExistence type="predicted"/>
<dbReference type="InterPro" id="IPR036291">
    <property type="entry name" value="NAD(P)-bd_dom_sf"/>
</dbReference>
<dbReference type="EMBL" id="PDLO01000003">
    <property type="protein sequence ID" value="PHK98609.1"/>
    <property type="molecule type" value="Genomic_DNA"/>
</dbReference>
<accession>A0A2G0CF58</accession>
<comment type="caution">
    <text evidence="4">The sequence shown here is derived from an EMBL/GenBank/DDBJ whole genome shotgun (WGS) entry which is preliminary data.</text>
</comment>
<name>A0A2G0CF58_9BACT</name>
<keyword evidence="5" id="KW-1185">Reference proteome</keyword>
<organism evidence="4 5">
    <name type="scientific">Neolewinella marina</name>
    <dbReference type="NCBI Taxonomy" id="438751"/>
    <lineage>
        <taxon>Bacteria</taxon>
        <taxon>Pseudomonadati</taxon>
        <taxon>Bacteroidota</taxon>
        <taxon>Saprospiria</taxon>
        <taxon>Saprospirales</taxon>
        <taxon>Lewinellaceae</taxon>
        <taxon>Neolewinella</taxon>
    </lineage>
</organism>
<evidence type="ECO:0000256" key="2">
    <source>
        <dbReference type="ARBA" id="ARBA00023136"/>
    </source>
</evidence>
<dbReference type="Gene3D" id="3.40.50.720">
    <property type="entry name" value="NAD(P)-binding Rossmann-like Domain"/>
    <property type="match status" value="1"/>
</dbReference>
<comment type="subcellular location">
    <subcellularLocation>
        <location evidence="1">Membrane</location>
    </subcellularLocation>
</comment>
<dbReference type="SUPFAM" id="SSF51735">
    <property type="entry name" value="NAD(P)-binding Rossmann-fold domains"/>
    <property type="match status" value="1"/>
</dbReference>
<dbReference type="Proteomes" id="UP000226437">
    <property type="component" value="Unassembled WGS sequence"/>
</dbReference>
<evidence type="ECO:0000313" key="5">
    <source>
        <dbReference type="Proteomes" id="UP000226437"/>
    </source>
</evidence>
<gene>
    <name evidence="4" type="ORF">CGL56_09050</name>
</gene>
<protein>
    <recommendedName>
        <fullName evidence="3">NAD-dependent epimerase/dehydratase domain-containing protein</fullName>
    </recommendedName>
</protein>
<dbReference type="PANTHER" id="PTHR14097">
    <property type="entry name" value="OXIDOREDUCTASE HTATIP2"/>
    <property type="match status" value="1"/>
</dbReference>
<reference evidence="4 5" key="1">
    <citation type="submission" date="2017-10" db="EMBL/GenBank/DDBJ databases">
        <title>The draft genome sequence of Lewinella marina KCTC 32374.</title>
        <authorList>
            <person name="Wang K."/>
        </authorList>
    </citation>
    <scope>NUCLEOTIDE SEQUENCE [LARGE SCALE GENOMIC DNA]</scope>
    <source>
        <strain evidence="4 5">MKG-38</strain>
    </source>
</reference>
<evidence type="ECO:0000259" key="3">
    <source>
        <dbReference type="Pfam" id="PF01370"/>
    </source>
</evidence>
<evidence type="ECO:0000256" key="1">
    <source>
        <dbReference type="ARBA" id="ARBA00004370"/>
    </source>
</evidence>
<dbReference type="GO" id="GO:0016020">
    <property type="term" value="C:membrane"/>
    <property type="evidence" value="ECO:0007669"/>
    <property type="project" value="UniProtKB-SubCell"/>
</dbReference>
<keyword evidence="2" id="KW-0472">Membrane</keyword>
<dbReference type="Pfam" id="PF01370">
    <property type="entry name" value="Epimerase"/>
    <property type="match status" value="1"/>
</dbReference>
<sequence length="226" mass="25079">MKEGMEIIASRKTALLIGATGLVGGHLLEQLLDHSAYRRVIAPTRRRMAREHDKLDNPVVNFERLSRDPALFRCHDVYIALGTTIKKAGSPEAFRRVDYDYVVHTASLAQIHGANQCLVVSSAGANSESRFLYSRVKGEMEEAITRLDFWAIHLFRPGVLLGQRDELRIGEKLAAGLTTVVRQISPGLLGDYNPTEADVLARRMIEAAQAISPGVHFHGAEELLRK</sequence>
<dbReference type="AlphaFoldDB" id="A0A2G0CF58"/>
<dbReference type="PANTHER" id="PTHR14097:SF7">
    <property type="entry name" value="OXIDOREDUCTASE HTATIP2"/>
    <property type="match status" value="1"/>
</dbReference>
<dbReference type="OrthoDB" id="9798632at2"/>
<feature type="domain" description="NAD-dependent epimerase/dehydratase" evidence="3">
    <location>
        <begin position="15"/>
        <end position="112"/>
    </location>
</feature>